<dbReference type="STRING" id="394221.Mmar10_1838"/>
<dbReference type="InterPro" id="IPR017806">
    <property type="entry name" value="EgtB"/>
</dbReference>
<organism evidence="6 7">
    <name type="scientific">Maricaulis maris (strain MCS10)</name>
    <name type="common">Caulobacter maris</name>
    <dbReference type="NCBI Taxonomy" id="394221"/>
    <lineage>
        <taxon>Bacteria</taxon>
        <taxon>Pseudomonadati</taxon>
        <taxon>Pseudomonadota</taxon>
        <taxon>Alphaproteobacteria</taxon>
        <taxon>Maricaulales</taxon>
        <taxon>Maricaulaceae</taxon>
        <taxon>Maricaulis</taxon>
    </lineage>
</organism>
<evidence type="ECO:0008006" key="8">
    <source>
        <dbReference type="Google" id="ProtNLM"/>
    </source>
</evidence>
<dbReference type="Pfam" id="PF12867">
    <property type="entry name" value="DinB_2"/>
    <property type="match status" value="1"/>
</dbReference>
<evidence type="ECO:0000256" key="1">
    <source>
        <dbReference type="ARBA" id="ARBA00023002"/>
    </source>
</evidence>
<accession>Q0ANK7</accession>
<dbReference type="KEGG" id="mmr:Mmar10_1838"/>
<evidence type="ECO:0000256" key="3">
    <source>
        <dbReference type="ARBA" id="ARBA00037882"/>
    </source>
</evidence>
<keyword evidence="7" id="KW-1185">Reference proteome</keyword>
<evidence type="ECO:0000313" key="7">
    <source>
        <dbReference type="Proteomes" id="UP000001964"/>
    </source>
</evidence>
<dbReference type="Gene3D" id="3.90.1580.10">
    <property type="entry name" value="paralog of FGE (formylglycine-generating enzyme)"/>
    <property type="match status" value="1"/>
</dbReference>
<dbReference type="GO" id="GO:0052699">
    <property type="term" value="P:ergothioneine biosynthetic process"/>
    <property type="evidence" value="ECO:0007669"/>
    <property type="project" value="InterPro"/>
</dbReference>
<comment type="pathway">
    <text evidence="3">Amino-acid biosynthesis; ergothioneine biosynthesis.</text>
</comment>
<proteinExistence type="predicted"/>
<dbReference type="AlphaFoldDB" id="Q0ANK7"/>
<evidence type="ECO:0000256" key="2">
    <source>
        <dbReference type="ARBA" id="ARBA00023004"/>
    </source>
</evidence>
<dbReference type="InterPro" id="IPR042095">
    <property type="entry name" value="SUMF_sf"/>
</dbReference>
<evidence type="ECO:0000259" key="4">
    <source>
        <dbReference type="Pfam" id="PF03781"/>
    </source>
</evidence>
<dbReference type="InterPro" id="IPR016187">
    <property type="entry name" value="CTDL_fold"/>
</dbReference>
<feature type="domain" description="Sulfatase-modifying factor enzyme-like" evidence="4">
    <location>
        <begin position="183"/>
        <end position="424"/>
    </location>
</feature>
<dbReference type="PANTHER" id="PTHR23150">
    <property type="entry name" value="SULFATASE MODIFYING FACTOR 1, 2"/>
    <property type="match status" value="1"/>
</dbReference>
<dbReference type="InterPro" id="IPR005532">
    <property type="entry name" value="SUMF_dom"/>
</dbReference>
<reference evidence="6 7" key="1">
    <citation type="submission" date="2006-08" db="EMBL/GenBank/DDBJ databases">
        <title>Complete sequence of Maricaulis maris MCS10.</title>
        <authorList>
            <consortium name="US DOE Joint Genome Institute"/>
            <person name="Copeland A."/>
            <person name="Lucas S."/>
            <person name="Lapidus A."/>
            <person name="Barry K."/>
            <person name="Detter J.C."/>
            <person name="Glavina del Rio T."/>
            <person name="Hammon N."/>
            <person name="Israni S."/>
            <person name="Dalin E."/>
            <person name="Tice H."/>
            <person name="Pitluck S."/>
            <person name="Saunders E."/>
            <person name="Brettin T."/>
            <person name="Bruce D."/>
            <person name="Han C."/>
            <person name="Tapia R."/>
            <person name="Gilna P."/>
            <person name="Schmutz J."/>
            <person name="Larimer F."/>
            <person name="Land M."/>
            <person name="Hauser L."/>
            <person name="Kyrpides N."/>
            <person name="Mikhailova N."/>
            <person name="Viollier P."/>
            <person name="Stephens C."/>
            <person name="Richardson P."/>
        </authorList>
    </citation>
    <scope>NUCLEOTIDE SEQUENCE [LARGE SCALE GENOMIC DNA]</scope>
    <source>
        <strain evidence="6 7">MCS10</strain>
    </source>
</reference>
<dbReference type="Pfam" id="PF03781">
    <property type="entry name" value="FGE-sulfatase"/>
    <property type="match status" value="1"/>
</dbReference>
<dbReference type="InterPro" id="IPR051043">
    <property type="entry name" value="Sulfatase_Mod_Factor_Kinase"/>
</dbReference>
<dbReference type="SUPFAM" id="SSF56436">
    <property type="entry name" value="C-type lectin-like"/>
    <property type="match status" value="1"/>
</dbReference>
<dbReference type="EMBL" id="CP000449">
    <property type="protein sequence ID" value="ABI66130.1"/>
    <property type="molecule type" value="Genomic_DNA"/>
</dbReference>
<dbReference type="PANTHER" id="PTHR23150:SF36">
    <property type="entry name" value="HERCYNINE OXYGENASE"/>
    <property type="match status" value="1"/>
</dbReference>
<gene>
    <name evidence="6" type="ordered locus">Mmar10_1838</name>
</gene>
<dbReference type="HOGENOM" id="CLU_012431_9_0_5"/>
<protein>
    <recommendedName>
        <fullName evidence="8">Ergothioneine biosynthesis protein EgtB</fullName>
    </recommendedName>
</protein>
<keyword evidence="1" id="KW-0560">Oxidoreductase</keyword>
<dbReference type="Proteomes" id="UP000001964">
    <property type="component" value="Chromosome"/>
</dbReference>
<name>Q0ANK7_MARMM</name>
<evidence type="ECO:0000313" key="6">
    <source>
        <dbReference type="EMBL" id="ABI66130.1"/>
    </source>
</evidence>
<evidence type="ECO:0000259" key="5">
    <source>
        <dbReference type="Pfam" id="PF12867"/>
    </source>
</evidence>
<dbReference type="NCBIfam" id="TIGR03440">
    <property type="entry name" value="egtB_TIGR03440"/>
    <property type="match status" value="1"/>
</dbReference>
<keyword evidence="2" id="KW-0408">Iron</keyword>
<feature type="domain" description="DinB-like" evidence="5">
    <location>
        <begin position="13"/>
        <end position="148"/>
    </location>
</feature>
<sequence>MEDMRPVSVAARFSGVREATQLLVADLGVEDMVIQSMPDVSPTKWHLAHTTWFWETFLLRSQLAGYREYSGEFNYLFNSYYNGIGARHARSERGLLSRPTLAEVMAYRAHVDEAMSRLLMLDHIAENTAIQDLVELGLAHEQQHQELILTDIKHVLSRHPFAPAAFATPTDPGITADDGPCGWVEFDGGVVETGTDGGRFHFDNEGPKHQSILTPFALADRLVSNRDYRAFIEDGGYRTAGLWLSDGWAKVQAQGWAAPLYWRDGDGGPEIFTLHGQQSLDLDAPVVHLSYYEASAFAEWSGARLPDEREWEVGASTRRSVDGRFCSPGRSAHPGATPMHRSAGAGLRQVFGDAWEWTRSAYSPYPRYRPAPGAVGEYNGKFMCGQFVLRGGSCATQPGHVRPSYRNFFPPEARWQFSGLRLAKDI</sequence>
<dbReference type="eggNOG" id="COG1262">
    <property type="taxonomic scope" value="Bacteria"/>
</dbReference>
<dbReference type="InterPro" id="IPR024775">
    <property type="entry name" value="DinB-like"/>
</dbReference>